<accession>A0A7G8TFG5</accession>
<feature type="coiled-coil region" evidence="8">
    <location>
        <begin position="947"/>
        <end position="974"/>
    </location>
</feature>
<dbReference type="InterPro" id="IPR010809">
    <property type="entry name" value="FliD_C"/>
</dbReference>
<name>A0A7G8TFG5_9FIRM</name>
<keyword evidence="11" id="KW-0966">Cell projection</keyword>
<dbReference type="Pfam" id="PF07195">
    <property type="entry name" value="FliD_C"/>
    <property type="match status" value="1"/>
</dbReference>
<keyword evidence="5" id="KW-0975">Bacterial flagellum</keyword>
<evidence type="ECO:0000256" key="3">
    <source>
        <dbReference type="ARBA" id="ARBA00011255"/>
    </source>
</evidence>
<dbReference type="PANTHER" id="PTHR30288:SF0">
    <property type="entry name" value="FLAGELLAR HOOK-ASSOCIATED PROTEIN 2"/>
    <property type="match status" value="1"/>
</dbReference>
<gene>
    <name evidence="11" type="primary">fliD</name>
    <name evidence="11" type="ORF">HCR03_09180</name>
</gene>
<evidence type="ECO:0000256" key="4">
    <source>
        <dbReference type="ARBA" id="ARBA00023054"/>
    </source>
</evidence>
<evidence type="ECO:0000313" key="12">
    <source>
        <dbReference type="Proteomes" id="UP000515909"/>
    </source>
</evidence>
<sequence>MSSSSSTSSSANLDTSSIYRLSGTNLYSGLDTDKIIKALVSNTQSKIDKQQQLEQIAEWKRELYRDVTSDMQDFENTYFSYTSDTNLLSSTFFKTANIISSSSAVSAAGNVDNAKNLIINSISQMASQASYNSTQQVSDQEITSGKLYDSWTSSTVGGKSLLVSYNGTDYTLTLSNSVKLDSENMSATNADGNNVELQKIVDGLNDQIENNSTLNGKVEFTLNADNSISLSSKTSYDVGVKAYTTSKDTTTGQKFLAALGLTESTGQTVNGTAIDTNVSTSGLFNQTISSSSNLKFNVGGEDYTVTLGGDLTVSGASDNGYAIAIATQLQKQISANADLKDKISVSSDAATGKITFTSLDGSNLSISGGSQNLLQGLGITTSDTPSGTSVESSGVTKDALFKSYLGDTLAGSTLTFSLDGISKTVAFDALDEADYSSADGISTYLQKKLDSSFGTGKVLVSTDAANGTLQFQAGDSTSVLTLSSSSSSNVLGKYGALRVGSGETNRVETGKTLDDLAGEFKQTLTAGADGKYTISINGKELSFDGDTTLSTVISQINSDPDMGVTIAYSQTTDSFRITADDSGSQGKIYYSDVSGNLADTLFGSMTDGTFGSIQSGKLTADDGTVSVSGDAVYSLTLGNTQKTITLASGSYASLSDFQSAVQAQIDSAFGTGSVTVSADTANGTLSLNAADGKTQLSITSQSTENPLQISSASNLAGYTAGQDLKMNVAINGTTTDVVRSSNTTALDGVTLTVAGTTDKAVSFSSENNVDDLVSKIVDYVNAYNKIIDKVNTLTTEAQERNSSHKVKYEPLTDAQKEDMSDDEIDKWNTEAKKGLLQNDSALNGILNDLRSAMTDAVESAGLSLSDLGISTKAYDVTSGGQLVVDTSSTSKLREKLQSDPDAVTSLFTDEDGISSRVKDALDKYVGTFGGDGVLLLRAGKESDANDTSQLTTQINQYEDTISKLKDQLQTEEDRYWSKFTAMEQSLSTLTAQSDYLTSMFSNSSSS</sequence>
<comment type="similarity">
    <text evidence="2">Belongs to the FliD family.</text>
</comment>
<evidence type="ECO:0000256" key="2">
    <source>
        <dbReference type="ARBA" id="ARBA00009764"/>
    </source>
</evidence>
<dbReference type="InterPro" id="IPR040026">
    <property type="entry name" value="FliD"/>
</dbReference>
<feature type="domain" description="Flagellar hook-associated protein 2 N-terminal" evidence="9">
    <location>
        <begin position="28"/>
        <end position="126"/>
    </location>
</feature>
<evidence type="ECO:0000259" key="10">
    <source>
        <dbReference type="Pfam" id="PF07195"/>
    </source>
</evidence>
<keyword evidence="11" id="KW-0282">Flagellum</keyword>
<proteinExistence type="inferred from homology"/>
<dbReference type="EMBL" id="CP060286">
    <property type="protein sequence ID" value="QNK42356.1"/>
    <property type="molecule type" value="Genomic_DNA"/>
</dbReference>
<dbReference type="InterPro" id="IPR003481">
    <property type="entry name" value="FliD_N"/>
</dbReference>
<evidence type="ECO:0000259" key="9">
    <source>
        <dbReference type="Pfam" id="PF02465"/>
    </source>
</evidence>
<dbReference type="Proteomes" id="UP000515909">
    <property type="component" value="Chromosome"/>
</dbReference>
<dbReference type="GO" id="GO:0009421">
    <property type="term" value="C:bacterial-type flagellum filament cap"/>
    <property type="evidence" value="ECO:0007669"/>
    <property type="project" value="InterPro"/>
</dbReference>
<evidence type="ECO:0000313" key="11">
    <source>
        <dbReference type="EMBL" id="QNK42356.1"/>
    </source>
</evidence>
<organism evidence="11 12">
    <name type="scientific">Caproicibacter fermentans</name>
    <dbReference type="NCBI Taxonomy" id="2576756"/>
    <lineage>
        <taxon>Bacteria</taxon>
        <taxon>Bacillati</taxon>
        <taxon>Bacillota</taxon>
        <taxon>Clostridia</taxon>
        <taxon>Eubacteriales</taxon>
        <taxon>Acutalibacteraceae</taxon>
        <taxon>Caproicibacter</taxon>
    </lineage>
</organism>
<evidence type="ECO:0000256" key="7">
    <source>
        <dbReference type="ARBA" id="ARBA00033192"/>
    </source>
</evidence>
<comment type="subcellular location">
    <subcellularLocation>
        <location evidence="1">Bacterial flagellum</location>
    </subcellularLocation>
</comment>
<keyword evidence="4 8" id="KW-0175">Coiled coil</keyword>
<dbReference type="GO" id="GO:0071973">
    <property type="term" value="P:bacterial-type flagellum-dependent cell motility"/>
    <property type="evidence" value="ECO:0007669"/>
    <property type="project" value="TreeGrafter"/>
</dbReference>
<comment type="subunit">
    <text evidence="3">Homopentamer.</text>
</comment>
<evidence type="ECO:0000256" key="1">
    <source>
        <dbReference type="ARBA" id="ARBA00004365"/>
    </source>
</evidence>
<dbReference type="GO" id="GO:0007155">
    <property type="term" value="P:cell adhesion"/>
    <property type="evidence" value="ECO:0007669"/>
    <property type="project" value="InterPro"/>
</dbReference>
<dbReference type="PANTHER" id="PTHR30288">
    <property type="entry name" value="FLAGELLAR CAP/ASSEMBLY PROTEIN FLID"/>
    <property type="match status" value="1"/>
</dbReference>
<reference evidence="11 12" key="1">
    <citation type="submission" date="2020-08" db="EMBL/GenBank/DDBJ databases">
        <title>The isolate Caproiciproducens sp. 7D4C2 produces n-caproate at mildly acidic conditions from hexoses: genome and rBOX comparison with related strains and chain-elongating bacteria.</title>
        <authorList>
            <person name="Esquivel-Elizondo S."/>
            <person name="Bagci C."/>
            <person name="Temovska M."/>
            <person name="Jeon B.S."/>
            <person name="Bessarab I."/>
            <person name="Williams R.B.H."/>
            <person name="Huson D.H."/>
            <person name="Angenent L.T."/>
        </authorList>
    </citation>
    <scope>NUCLEOTIDE SEQUENCE [LARGE SCALE GENOMIC DNA]</scope>
    <source>
        <strain evidence="11 12">7D4C2</strain>
    </source>
</reference>
<evidence type="ECO:0000256" key="6">
    <source>
        <dbReference type="ARBA" id="ARBA00033074"/>
    </source>
</evidence>
<dbReference type="Pfam" id="PF02465">
    <property type="entry name" value="FliD_N"/>
    <property type="match status" value="1"/>
</dbReference>
<evidence type="ECO:0000256" key="8">
    <source>
        <dbReference type="SAM" id="Coils"/>
    </source>
</evidence>
<feature type="domain" description="Flagellar hook-associated protein 2 C-terminal" evidence="10">
    <location>
        <begin position="728"/>
        <end position="989"/>
    </location>
</feature>
<dbReference type="KEGG" id="cfem:HCR03_09180"/>
<keyword evidence="11" id="KW-0969">Cilium</keyword>
<dbReference type="RefSeq" id="WP_187037818.1">
    <property type="nucleotide sequence ID" value="NZ_CP060286.1"/>
</dbReference>
<evidence type="ECO:0000256" key="5">
    <source>
        <dbReference type="ARBA" id="ARBA00023143"/>
    </source>
</evidence>
<protein>
    <recommendedName>
        <fullName evidence="7">Filament cap protein</fullName>
    </recommendedName>
    <alternativeName>
        <fullName evidence="6">Flagellar cap protein</fullName>
    </alternativeName>
</protein>
<dbReference type="GO" id="GO:0009424">
    <property type="term" value="C:bacterial-type flagellum hook"/>
    <property type="evidence" value="ECO:0007669"/>
    <property type="project" value="InterPro"/>
</dbReference>
<dbReference type="AlphaFoldDB" id="A0A7G8TFG5"/>